<evidence type="ECO:0000313" key="6">
    <source>
        <dbReference type="Proteomes" id="UP001162131"/>
    </source>
</evidence>
<reference evidence="5" key="1">
    <citation type="submission" date="2021-09" db="EMBL/GenBank/DDBJ databases">
        <authorList>
            <consortium name="AG Swart"/>
            <person name="Singh M."/>
            <person name="Singh A."/>
            <person name="Seah K."/>
            <person name="Emmerich C."/>
        </authorList>
    </citation>
    <scope>NUCLEOTIDE SEQUENCE</scope>
    <source>
        <strain evidence="5">ATCC30299</strain>
    </source>
</reference>
<evidence type="ECO:0008006" key="7">
    <source>
        <dbReference type="Google" id="ProtNLM"/>
    </source>
</evidence>
<dbReference type="Proteomes" id="UP001162131">
    <property type="component" value="Unassembled WGS sequence"/>
</dbReference>
<name>A0AAU9IYS0_9CILI</name>
<evidence type="ECO:0000256" key="2">
    <source>
        <dbReference type="ARBA" id="ARBA00022617"/>
    </source>
</evidence>
<evidence type="ECO:0000256" key="1">
    <source>
        <dbReference type="ARBA" id="ARBA00022448"/>
    </source>
</evidence>
<evidence type="ECO:0000256" key="3">
    <source>
        <dbReference type="ARBA" id="ARBA00022723"/>
    </source>
</evidence>
<dbReference type="InterPro" id="IPR012292">
    <property type="entry name" value="Globin/Proto"/>
</dbReference>
<keyword evidence="3" id="KW-0479">Metal-binding</keyword>
<dbReference type="InterPro" id="IPR001486">
    <property type="entry name" value="Hemoglobin_trunc"/>
</dbReference>
<sequence>MYYRYGDTDFWSAVVNDFHEKIRSDPLLRRYFCRRSQAEVQMINFAILKAGLGLVDSGYEDVVKYAHQSRGIRKEHLDRFFICLKSALDQANVLPEDAETIIANLSNYSSLLIDETSSEGVEEDEES</sequence>
<dbReference type="AlphaFoldDB" id="A0AAU9IYS0"/>
<keyword evidence="4" id="KW-0408">Iron</keyword>
<keyword evidence="2" id="KW-0349">Heme</keyword>
<comment type="caution">
    <text evidence="5">The sequence shown here is derived from an EMBL/GenBank/DDBJ whole genome shotgun (WGS) entry which is preliminary data.</text>
</comment>
<dbReference type="SUPFAM" id="SSF46458">
    <property type="entry name" value="Globin-like"/>
    <property type="match status" value="1"/>
</dbReference>
<dbReference type="GO" id="GO:0020037">
    <property type="term" value="F:heme binding"/>
    <property type="evidence" value="ECO:0007669"/>
    <property type="project" value="InterPro"/>
</dbReference>
<dbReference type="InterPro" id="IPR009050">
    <property type="entry name" value="Globin-like_sf"/>
</dbReference>
<keyword evidence="6" id="KW-1185">Reference proteome</keyword>
<gene>
    <name evidence="5" type="ORF">BSTOLATCC_MIC9310</name>
</gene>
<dbReference type="Gene3D" id="1.10.490.10">
    <property type="entry name" value="Globins"/>
    <property type="match status" value="1"/>
</dbReference>
<dbReference type="EMBL" id="CAJZBQ010000011">
    <property type="protein sequence ID" value="CAG9313494.1"/>
    <property type="molecule type" value="Genomic_DNA"/>
</dbReference>
<protein>
    <recommendedName>
        <fullName evidence="7">Hemoglobin</fullName>
    </recommendedName>
</protein>
<proteinExistence type="predicted"/>
<dbReference type="GO" id="GO:0046872">
    <property type="term" value="F:metal ion binding"/>
    <property type="evidence" value="ECO:0007669"/>
    <property type="project" value="UniProtKB-KW"/>
</dbReference>
<evidence type="ECO:0000256" key="4">
    <source>
        <dbReference type="ARBA" id="ARBA00023004"/>
    </source>
</evidence>
<accession>A0AAU9IYS0</accession>
<dbReference type="Pfam" id="PF01152">
    <property type="entry name" value="Bac_globin"/>
    <property type="match status" value="1"/>
</dbReference>
<organism evidence="5 6">
    <name type="scientific">Blepharisma stoltei</name>
    <dbReference type="NCBI Taxonomy" id="1481888"/>
    <lineage>
        <taxon>Eukaryota</taxon>
        <taxon>Sar</taxon>
        <taxon>Alveolata</taxon>
        <taxon>Ciliophora</taxon>
        <taxon>Postciliodesmatophora</taxon>
        <taxon>Heterotrichea</taxon>
        <taxon>Heterotrichida</taxon>
        <taxon>Blepharismidae</taxon>
        <taxon>Blepharisma</taxon>
    </lineage>
</organism>
<dbReference type="GO" id="GO:0019825">
    <property type="term" value="F:oxygen binding"/>
    <property type="evidence" value="ECO:0007669"/>
    <property type="project" value="InterPro"/>
</dbReference>
<keyword evidence="1" id="KW-0813">Transport</keyword>
<evidence type="ECO:0000313" key="5">
    <source>
        <dbReference type="EMBL" id="CAG9313494.1"/>
    </source>
</evidence>